<dbReference type="SUPFAM" id="SSF53955">
    <property type="entry name" value="Lysozyme-like"/>
    <property type="match status" value="1"/>
</dbReference>
<dbReference type="AlphaFoldDB" id="A0A8J6N5E5"/>
<dbReference type="PANTHER" id="PTHR37423:SF2">
    <property type="entry name" value="MEMBRANE-BOUND LYTIC MUREIN TRANSGLYCOSYLASE C"/>
    <property type="match status" value="1"/>
</dbReference>
<protein>
    <submittedName>
        <fullName evidence="3">Lytic transglycosylase domain-containing protein</fullName>
    </submittedName>
</protein>
<sequence length="171" mass="19042">MHYTNVANWSTCRPLNLRPNKAATPALNNNSSTAPYDREITRAGYLYGLDPRLIRAVIQTESNFNPQALSPKGAQGLMQLMPATARELKVDNSFDPWQNIAGGSRYLKELLSRFDNQLSLALAAYNAGAGRVEETGAIPEITETQNYVRNVLKYYRQLQQEAVAVPLSLNQ</sequence>
<dbReference type="GO" id="GO:0000270">
    <property type="term" value="P:peptidoglycan metabolic process"/>
    <property type="evidence" value="ECO:0007669"/>
    <property type="project" value="InterPro"/>
</dbReference>
<dbReference type="Gene3D" id="1.10.530.10">
    <property type="match status" value="1"/>
</dbReference>
<feature type="domain" description="Transglycosylase SLT" evidence="2">
    <location>
        <begin position="42"/>
        <end position="146"/>
    </location>
</feature>
<dbReference type="Pfam" id="PF01464">
    <property type="entry name" value="SLT"/>
    <property type="match status" value="1"/>
</dbReference>
<dbReference type="Proteomes" id="UP000599024">
    <property type="component" value="Unassembled WGS sequence"/>
</dbReference>
<dbReference type="InterPro" id="IPR023346">
    <property type="entry name" value="Lysozyme-like_dom_sf"/>
</dbReference>
<reference evidence="3 4" key="1">
    <citation type="submission" date="2020-08" db="EMBL/GenBank/DDBJ databases">
        <title>Bridging the membrane lipid divide: bacteria of the FCB group superphylum have the potential to synthesize archaeal ether lipids.</title>
        <authorList>
            <person name="Villanueva L."/>
            <person name="Von Meijenfeldt F.A.B."/>
            <person name="Westbye A.B."/>
            <person name="Yadav S."/>
            <person name="Hopmans E.C."/>
            <person name="Dutilh B.E."/>
            <person name="Sinninghe Damste J.S."/>
        </authorList>
    </citation>
    <scope>NUCLEOTIDE SEQUENCE [LARGE SCALE GENOMIC DNA]</scope>
    <source>
        <strain evidence="3">NIOZ-UU81</strain>
    </source>
</reference>
<accession>A0A8J6N5E5</accession>
<dbReference type="CDD" id="cd00254">
    <property type="entry name" value="LT-like"/>
    <property type="match status" value="1"/>
</dbReference>
<evidence type="ECO:0000256" key="1">
    <source>
        <dbReference type="ARBA" id="ARBA00007734"/>
    </source>
</evidence>
<evidence type="ECO:0000259" key="2">
    <source>
        <dbReference type="Pfam" id="PF01464"/>
    </source>
</evidence>
<evidence type="ECO:0000313" key="3">
    <source>
        <dbReference type="EMBL" id="MBC8207858.1"/>
    </source>
</evidence>
<dbReference type="EMBL" id="JACNLK010000019">
    <property type="protein sequence ID" value="MBC8207858.1"/>
    <property type="molecule type" value="Genomic_DNA"/>
</dbReference>
<dbReference type="InterPro" id="IPR008258">
    <property type="entry name" value="Transglycosylase_SLT_dom_1"/>
</dbReference>
<proteinExistence type="inferred from homology"/>
<dbReference type="PANTHER" id="PTHR37423">
    <property type="entry name" value="SOLUBLE LYTIC MUREIN TRANSGLYCOSYLASE-RELATED"/>
    <property type="match status" value="1"/>
</dbReference>
<comment type="caution">
    <text evidence="3">The sequence shown here is derived from an EMBL/GenBank/DDBJ whole genome shotgun (WGS) entry which is preliminary data.</text>
</comment>
<dbReference type="GO" id="GO:0016020">
    <property type="term" value="C:membrane"/>
    <property type="evidence" value="ECO:0007669"/>
    <property type="project" value="InterPro"/>
</dbReference>
<dbReference type="PROSITE" id="PS00922">
    <property type="entry name" value="TRANSGLYCOSYLASE"/>
    <property type="match status" value="1"/>
</dbReference>
<evidence type="ECO:0000313" key="4">
    <source>
        <dbReference type="Proteomes" id="UP000599024"/>
    </source>
</evidence>
<dbReference type="InterPro" id="IPR000189">
    <property type="entry name" value="Transglyc_AS"/>
</dbReference>
<organism evidence="3 4">
    <name type="scientific">Candidatus Desulfatifera sulfidica</name>
    <dbReference type="NCBI Taxonomy" id="2841691"/>
    <lineage>
        <taxon>Bacteria</taxon>
        <taxon>Pseudomonadati</taxon>
        <taxon>Thermodesulfobacteriota</taxon>
        <taxon>Desulfobulbia</taxon>
        <taxon>Desulfobulbales</taxon>
        <taxon>Desulfobulbaceae</taxon>
        <taxon>Candidatus Desulfatifera</taxon>
    </lineage>
</organism>
<dbReference type="GO" id="GO:0008933">
    <property type="term" value="F:peptidoglycan lytic transglycosylase activity"/>
    <property type="evidence" value="ECO:0007669"/>
    <property type="project" value="InterPro"/>
</dbReference>
<name>A0A8J6N5E5_9BACT</name>
<gene>
    <name evidence="3" type="ORF">H8E79_01650</name>
</gene>
<comment type="similarity">
    <text evidence="1">Belongs to the transglycosylase Slt family.</text>
</comment>